<dbReference type="Pfam" id="PF13962">
    <property type="entry name" value="PGG"/>
    <property type="match status" value="1"/>
</dbReference>
<evidence type="ECO:0000259" key="2">
    <source>
        <dbReference type="Pfam" id="PF13962"/>
    </source>
</evidence>
<keyword evidence="1" id="KW-0812">Transmembrane</keyword>
<dbReference type="PANTHER" id="PTHR24177">
    <property type="entry name" value="CASKIN"/>
    <property type="match status" value="1"/>
</dbReference>
<dbReference type="GO" id="GO:0016020">
    <property type="term" value="C:membrane"/>
    <property type="evidence" value="ECO:0007669"/>
    <property type="project" value="TreeGrafter"/>
</dbReference>
<keyword evidence="1" id="KW-1133">Transmembrane helix</keyword>
<feature type="transmembrane region" description="Helical" evidence="1">
    <location>
        <begin position="98"/>
        <end position="121"/>
    </location>
</feature>
<name>A0A6J5UIE3_PRUAR</name>
<organism evidence="3 4">
    <name type="scientific">Prunus armeniaca</name>
    <name type="common">Apricot</name>
    <name type="synonym">Armeniaca vulgaris</name>
    <dbReference type="NCBI Taxonomy" id="36596"/>
    <lineage>
        <taxon>Eukaryota</taxon>
        <taxon>Viridiplantae</taxon>
        <taxon>Streptophyta</taxon>
        <taxon>Embryophyta</taxon>
        <taxon>Tracheophyta</taxon>
        <taxon>Spermatophyta</taxon>
        <taxon>Magnoliopsida</taxon>
        <taxon>eudicotyledons</taxon>
        <taxon>Gunneridae</taxon>
        <taxon>Pentapetalae</taxon>
        <taxon>rosids</taxon>
        <taxon>fabids</taxon>
        <taxon>Rosales</taxon>
        <taxon>Rosaceae</taxon>
        <taxon>Amygdaloideae</taxon>
        <taxon>Amygdaleae</taxon>
        <taxon>Prunus</taxon>
    </lineage>
</organism>
<dbReference type="InterPro" id="IPR026961">
    <property type="entry name" value="PGG_dom"/>
</dbReference>
<reference evidence="3 4" key="1">
    <citation type="submission" date="2020-05" db="EMBL/GenBank/DDBJ databases">
        <authorList>
            <person name="Campoy J."/>
            <person name="Schneeberger K."/>
            <person name="Spophaly S."/>
        </authorList>
    </citation>
    <scope>NUCLEOTIDE SEQUENCE [LARGE SCALE GENOMIC DNA]</scope>
    <source>
        <strain evidence="3">PruArmRojPasFocal</strain>
    </source>
</reference>
<feature type="transmembrane region" description="Helical" evidence="1">
    <location>
        <begin position="67"/>
        <end position="86"/>
    </location>
</feature>
<keyword evidence="1" id="KW-0472">Membrane</keyword>
<dbReference type="Proteomes" id="UP000507222">
    <property type="component" value="Unassembled WGS sequence"/>
</dbReference>
<evidence type="ECO:0000256" key="1">
    <source>
        <dbReference type="SAM" id="Phobius"/>
    </source>
</evidence>
<protein>
    <recommendedName>
        <fullName evidence="2">PGG domain-containing protein</fullName>
    </recommendedName>
</protein>
<feature type="domain" description="PGG" evidence="2">
    <location>
        <begin position="58"/>
        <end position="120"/>
    </location>
</feature>
<dbReference type="PANTHER" id="PTHR24177:SF215">
    <property type="entry name" value="PGG DOMAIN-CONTAINING PROTEIN"/>
    <property type="match status" value="1"/>
</dbReference>
<proteinExistence type="predicted"/>
<evidence type="ECO:0000313" key="3">
    <source>
        <dbReference type="EMBL" id="CAB4275712.1"/>
    </source>
</evidence>
<gene>
    <name evidence="3" type="ORF">CURHAP_LOCUS24644</name>
</gene>
<accession>A0A6J5UIE3</accession>
<dbReference type="EMBL" id="CAEKDK010000004">
    <property type="protein sequence ID" value="CAB4275712.1"/>
    <property type="molecule type" value="Genomic_DNA"/>
</dbReference>
<evidence type="ECO:0000313" key="4">
    <source>
        <dbReference type="Proteomes" id="UP000507222"/>
    </source>
</evidence>
<dbReference type="AlphaFoldDB" id="A0A6J5UIE3"/>
<sequence>MAQKLIGPAMQLQAELRWMLRVKNVVPPNYTMHRNNKDQTAEELFNEEHNELLKSAQEWIKDTAQSCSTVAVLVAGVVFAAAYVIPGDAFKVPKDSPFFWIFTCMDLAAISCSLSSVALNFPPLFLALPPLCQEKINVIRPRQTESQSQHEALYDLYNFNVSSIFPDY</sequence>